<dbReference type="SUPFAM" id="SSF52172">
    <property type="entry name" value="CheY-like"/>
    <property type="match status" value="1"/>
</dbReference>
<feature type="compositionally biased region" description="Low complexity" evidence="8">
    <location>
        <begin position="407"/>
        <end position="426"/>
    </location>
</feature>
<reference evidence="11" key="1">
    <citation type="submission" date="2020-04" db="EMBL/GenBank/DDBJ databases">
        <authorList>
            <person name="Zhang T."/>
        </authorList>
    </citation>
    <scope>NUCLEOTIDE SEQUENCE</scope>
    <source>
        <strain evidence="11">HKST-UBA02</strain>
    </source>
</reference>
<dbReference type="PROSITE" id="PS50045">
    <property type="entry name" value="SIGMA54_INTERACT_4"/>
    <property type="match status" value="1"/>
</dbReference>
<dbReference type="InterPro" id="IPR027417">
    <property type="entry name" value="P-loop_NTPase"/>
</dbReference>
<reference evidence="11" key="2">
    <citation type="journal article" date="2021" name="Microbiome">
        <title>Successional dynamics and alternative stable states in a saline activated sludge microbial community over 9 years.</title>
        <authorList>
            <person name="Wang Y."/>
            <person name="Ye J."/>
            <person name="Ju F."/>
            <person name="Liu L."/>
            <person name="Boyd J.A."/>
            <person name="Deng Y."/>
            <person name="Parks D.H."/>
            <person name="Jiang X."/>
            <person name="Yin X."/>
            <person name="Woodcroft B.J."/>
            <person name="Tyson G.W."/>
            <person name="Hugenholtz P."/>
            <person name="Polz M.F."/>
            <person name="Zhang T."/>
        </authorList>
    </citation>
    <scope>NUCLEOTIDE SEQUENCE</scope>
    <source>
        <strain evidence="11">HKST-UBA02</strain>
    </source>
</reference>
<evidence type="ECO:0000256" key="5">
    <source>
        <dbReference type="ARBA" id="ARBA00023125"/>
    </source>
</evidence>
<evidence type="ECO:0000256" key="8">
    <source>
        <dbReference type="SAM" id="MobiDB-lite"/>
    </source>
</evidence>
<feature type="domain" description="Sigma-54 factor interaction" evidence="9">
    <location>
        <begin position="165"/>
        <end position="394"/>
    </location>
</feature>
<comment type="caution">
    <text evidence="11">The sequence shown here is derived from an EMBL/GenBank/DDBJ whole genome shotgun (WGS) entry which is preliminary data.</text>
</comment>
<keyword evidence="4" id="KW-0805">Transcription regulation</keyword>
<evidence type="ECO:0000313" key="12">
    <source>
        <dbReference type="Proteomes" id="UP000739538"/>
    </source>
</evidence>
<feature type="domain" description="Response regulatory" evidence="10">
    <location>
        <begin position="27"/>
        <end position="141"/>
    </location>
</feature>
<dbReference type="InterPro" id="IPR003593">
    <property type="entry name" value="AAA+_ATPase"/>
</dbReference>
<dbReference type="InterPro" id="IPR009057">
    <property type="entry name" value="Homeodomain-like_sf"/>
</dbReference>
<name>A0A956NAG4_UNCEI</name>
<protein>
    <submittedName>
        <fullName evidence="11">Sigma-54-dependent Fis family transcriptional regulator</fullName>
    </submittedName>
</protein>
<keyword evidence="6" id="KW-0804">Transcription</keyword>
<keyword evidence="3" id="KW-0067">ATP-binding</keyword>
<proteinExistence type="predicted"/>
<dbReference type="InterPro" id="IPR058031">
    <property type="entry name" value="AAA_lid_NorR"/>
</dbReference>
<evidence type="ECO:0000259" key="9">
    <source>
        <dbReference type="PROSITE" id="PS50045"/>
    </source>
</evidence>
<dbReference type="Pfam" id="PF00158">
    <property type="entry name" value="Sigma54_activat"/>
    <property type="match status" value="1"/>
</dbReference>
<dbReference type="PROSITE" id="PS00688">
    <property type="entry name" value="SIGMA54_INTERACT_3"/>
    <property type="match status" value="1"/>
</dbReference>
<dbReference type="GO" id="GO:0000160">
    <property type="term" value="P:phosphorelay signal transduction system"/>
    <property type="evidence" value="ECO:0007669"/>
    <property type="project" value="InterPro"/>
</dbReference>
<dbReference type="GO" id="GO:0006355">
    <property type="term" value="P:regulation of DNA-templated transcription"/>
    <property type="evidence" value="ECO:0007669"/>
    <property type="project" value="InterPro"/>
</dbReference>
<dbReference type="Pfam" id="PF02954">
    <property type="entry name" value="HTH_8"/>
    <property type="match status" value="1"/>
</dbReference>
<dbReference type="Gene3D" id="3.40.50.300">
    <property type="entry name" value="P-loop containing nucleotide triphosphate hydrolases"/>
    <property type="match status" value="1"/>
</dbReference>
<feature type="region of interest" description="Disordered" evidence="8">
    <location>
        <begin position="1"/>
        <end position="25"/>
    </location>
</feature>
<dbReference type="SUPFAM" id="SSF46689">
    <property type="entry name" value="Homeodomain-like"/>
    <property type="match status" value="1"/>
</dbReference>
<dbReference type="EMBL" id="JAGQHS010000008">
    <property type="protein sequence ID" value="MCA9754741.1"/>
    <property type="molecule type" value="Genomic_DNA"/>
</dbReference>
<evidence type="ECO:0000256" key="1">
    <source>
        <dbReference type="ARBA" id="ARBA00022553"/>
    </source>
</evidence>
<dbReference type="GO" id="GO:0043565">
    <property type="term" value="F:sequence-specific DNA binding"/>
    <property type="evidence" value="ECO:0007669"/>
    <property type="project" value="InterPro"/>
</dbReference>
<dbReference type="Proteomes" id="UP000739538">
    <property type="component" value="Unassembled WGS sequence"/>
</dbReference>
<evidence type="ECO:0000313" key="11">
    <source>
        <dbReference type="EMBL" id="MCA9754741.1"/>
    </source>
</evidence>
<accession>A0A956NAG4</accession>
<feature type="region of interest" description="Disordered" evidence="8">
    <location>
        <begin position="404"/>
        <end position="441"/>
    </location>
</feature>
<dbReference type="FunFam" id="3.40.50.2300:FF:000018">
    <property type="entry name" value="DNA-binding transcriptional regulator NtrC"/>
    <property type="match status" value="1"/>
</dbReference>
<dbReference type="GO" id="GO:0005524">
    <property type="term" value="F:ATP binding"/>
    <property type="evidence" value="ECO:0007669"/>
    <property type="project" value="UniProtKB-KW"/>
</dbReference>
<dbReference type="SUPFAM" id="SSF52540">
    <property type="entry name" value="P-loop containing nucleoside triphosphate hydrolases"/>
    <property type="match status" value="1"/>
</dbReference>
<dbReference type="SMART" id="SM00382">
    <property type="entry name" value="AAA"/>
    <property type="match status" value="1"/>
</dbReference>
<gene>
    <name evidence="11" type="ORF">KDA27_02990</name>
</gene>
<dbReference type="Gene3D" id="1.10.8.60">
    <property type="match status" value="1"/>
</dbReference>
<dbReference type="InterPro" id="IPR025944">
    <property type="entry name" value="Sigma_54_int_dom_CS"/>
</dbReference>
<dbReference type="InterPro" id="IPR001789">
    <property type="entry name" value="Sig_transdc_resp-reg_receiver"/>
</dbReference>
<dbReference type="Gene3D" id="1.10.10.60">
    <property type="entry name" value="Homeodomain-like"/>
    <property type="match status" value="1"/>
</dbReference>
<dbReference type="PANTHER" id="PTHR32071:SF57">
    <property type="entry name" value="C4-DICARBOXYLATE TRANSPORT TRANSCRIPTIONAL REGULATORY PROTEIN DCTD"/>
    <property type="match status" value="1"/>
</dbReference>
<evidence type="ECO:0000256" key="6">
    <source>
        <dbReference type="ARBA" id="ARBA00023163"/>
    </source>
</evidence>
<dbReference type="PRINTS" id="PR01590">
    <property type="entry name" value="HTHFIS"/>
</dbReference>
<dbReference type="InterPro" id="IPR011006">
    <property type="entry name" value="CheY-like_superfamily"/>
</dbReference>
<dbReference type="FunFam" id="3.40.50.300:FF:000006">
    <property type="entry name" value="DNA-binding transcriptional regulator NtrC"/>
    <property type="match status" value="1"/>
</dbReference>
<dbReference type="Pfam" id="PF25601">
    <property type="entry name" value="AAA_lid_14"/>
    <property type="match status" value="1"/>
</dbReference>
<dbReference type="Gene3D" id="3.40.50.2300">
    <property type="match status" value="1"/>
</dbReference>
<keyword evidence="2" id="KW-0547">Nucleotide-binding</keyword>
<evidence type="ECO:0000256" key="2">
    <source>
        <dbReference type="ARBA" id="ARBA00022741"/>
    </source>
</evidence>
<keyword evidence="1 7" id="KW-0597">Phosphoprotein</keyword>
<evidence type="ECO:0000259" key="10">
    <source>
        <dbReference type="PROSITE" id="PS50110"/>
    </source>
</evidence>
<dbReference type="InterPro" id="IPR025662">
    <property type="entry name" value="Sigma_54_int_dom_ATP-bd_1"/>
</dbReference>
<dbReference type="PROSITE" id="PS00676">
    <property type="entry name" value="SIGMA54_INTERACT_2"/>
    <property type="match status" value="1"/>
</dbReference>
<dbReference type="CDD" id="cd00009">
    <property type="entry name" value="AAA"/>
    <property type="match status" value="1"/>
</dbReference>
<feature type="modified residue" description="4-aspartylphosphate" evidence="7">
    <location>
        <position position="76"/>
    </location>
</feature>
<keyword evidence="5" id="KW-0238">DNA-binding</keyword>
<evidence type="ECO:0000256" key="3">
    <source>
        <dbReference type="ARBA" id="ARBA00022840"/>
    </source>
</evidence>
<organism evidence="11 12">
    <name type="scientific">Eiseniibacteriota bacterium</name>
    <dbReference type="NCBI Taxonomy" id="2212470"/>
    <lineage>
        <taxon>Bacteria</taxon>
        <taxon>Candidatus Eiseniibacteriota</taxon>
    </lineage>
</organism>
<dbReference type="PROSITE" id="PS00675">
    <property type="entry name" value="SIGMA54_INTERACT_1"/>
    <property type="match status" value="1"/>
</dbReference>
<dbReference type="InterPro" id="IPR025943">
    <property type="entry name" value="Sigma_54_int_dom_ATP-bd_2"/>
</dbReference>
<dbReference type="PANTHER" id="PTHR32071">
    <property type="entry name" value="TRANSCRIPTIONAL REGULATORY PROTEIN"/>
    <property type="match status" value="1"/>
</dbReference>
<dbReference type="PROSITE" id="PS50110">
    <property type="entry name" value="RESPONSE_REGULATORY"/>
    <property type="match status" value="1"/>
</dbReference>
<evidence type="ECO:0000256" key="7">
    <source>
        <dbReference type="PROSITE-ProRule" id="PRU00169"/>
    </source>
</evidence>
<dbReference type="AlphaFoldDB" id="A0A956NAG4"/>
<dbReference type="SMART" id="SM00448">
    <property type="entry name" value="REC"/>
    <property type="match status" value="1"/>
</dbReference>
<dbReference type="InterPro" id="IPR002197">
    <property type="entry name" value="HTH_Fis"/>
</dbReference>
<sequence length="511" mass="55891">MTKADGGSSTSASSKQDPRTKRPGRLTLFVVDDETAQREILVDILSDEGYEVHAFASAKDALAALNAVVPGLVLTDLRMPEMDGLELLAQVKERFPDLPVLLMTAYGSVSSAVAAMKHGAFDYLQKPFEKDELVQRVRRVAERDSLVRENERLRRELSAQAGPRILGESAVMQKLFRKIERIAGLEGDVLLAGESGTGKELVARALHYAGVRAAGPFVPVNCAAIPEGLAESELFGHEKGAFTHATSERAGRFEQADGGTLFLDEISAMPLPLQAKLLRVLQDRMVERVGSHKPRRVEVRIVAATNRDLPARIAEGTFREDLYHRLNVHELWIPALRDRGDDIVLLAESFRDRAAARFGMPAPDLAPELLSFLRSYDFPGNVRELEHMMEKMVALSDGEPLGLEDLPPSVRRMSPSPLPSSASPPSTRDAGDGADSMAADVSTSAVSDTSFTAPESLLDGGPISLFDVERRLLEEAIRRSGGNLSEAARSLGISYKTMRYRARKFDLDIIP</sequence>
<dbReference type="Pfam" id="PF00072">
    <property type="entry name" value="Response_reg"/>
    <property type="match status" value="1"/>
</dbReference>
<evidence type="ECO:0000256" key="4">
    <source>
        <dbReference type="ARBA" id="ARBA00023015"/>
    </source>
</evidence>
<dbReference type="InterPro" id="IPR002078">
    <property type="entry name" value="Sigma_54_int"/>
</dbReference>